<name>A0ABT4KTB9_9SPHI</name>
<proteinExistence type="predicted"/>
<evidence type="ECO:0000313" key="2">
    <source>
        <dbReference type="Proteomes" id="UP001144341"/>
    </source>
</evidence>
<gene>
    <name evidence="1" type="ORF">O0931_02545</name>
</gene>
<sequence length="131" mass="13903">MGTYKTGDGQTEISLSVDINTLGLAASRAIVLLISDPSSAKAVAHSENATGDIAKKIIGTSNGLQNRRLSILTKVDLLDSDLEQRKAQYNNITANYVLSGGTDGSVTFNTPLKSVDAKYKTALIHQPIDLI</sequence>
<dbReference type="Proteomes" id="UP001144341">
    <property type="component" value="Unassembled WGS sequence"/>
</dbReference>
<protein>
    <submittedName>
        <fullName evidence="1">Uncharacterized protein</fullName>
    </submittedName>
</protein>
<evidence type="ECO:0000313" key="1">
    <source>
        <dbReference type="EMBL" id="MCZ4222168.1"/>
    </source>
</evidence>
<keyword evidence="2" id="KW-1185">Reference proteome</keyword>
<reference evidence="1" key="1">
    <citation type="submission" date="2022-12" db="EMBL/GenBank/DDBJ databases">
        <title>Genome sequence of SJ11.</title>
        <authorList>
            <person name="Woo H."/>
        </authorList>
    </citation>
    <scope>NUCLEOTIDE SEQUENCE</scope>
    <source>
        <strain evidence="1">SJ11</strain>
    </source>
</reference>
<accession>A0ABT4KTB9</accession>
<dbReference type="EMBL" id="JAPWGL010000001">
    <property type="protein sequence ID" value="MCZ4222168.1"/>
    <property type="molecule type" value="Genomic_DNA"/>
</dbReference>
<organism evidence="1 2">
    <name type="scientific">Pedobacter rhodius</name>
    <dbReference type="NCBI Taxonomy" id="3004098"/>
    <lineage>
        <taxon>Bacteria</taxon>
        <taxon>Pseudomonadati</taxon>
        <taxon>Bacteroidota</taxon>
        <taxon>Sphingobacteriia</taxon>
        <taxon>Sphingobacteriales</taxon>
        <taxon>Sphingobacteriaceae</taxon>
        <taxon>Pedobacter</taxon>
    </lineage>
</organism>
<dbReference type="RefSeq" id="WP_269413979.1">
    <property type="nucleotide sequence ID" value="NZ_JAPWGL010000001.1"/>
</dbReference>
<comment type="caution">
    <text evidence="1">The sequence shown here is derived from an EMBL/GenBank/DDBJ whole genome shotgun (WGS) entry which is preliminary data.</text>
</comment>